<dbReference type="SMART" id="SM00829">
    <property type="entry name" value="PKS_ER"/>
    <property type="match status" value="1"/>
</dbReference>
<evidence type="ECO:0000313" key="4">
    <source>
        <dbReference type="Proteomes" id="UP001334248"/>
    </source>
</evidence>
<dbReference type="CDD" id="cd08267">
    <property type="entry name" value="MDR1"/>
    <property type="match status" value="1"/>
</dbReference>
<evidence type="ECO:0000256" key="1">
    <source>
        <dbReference type="SAM" id="MobiDB-lite"/>
    </source>
</evidence>
<evidence type="ECO:0000259" key="2">
    <source>
        <dbReference type="SMART" id="SM00829"/>
    </source>
</evidence>
<keyword evidence="4" id="KW-1185">Reference proteome</keyword>
<proteinExistence type="predicted"/>
<organism evidence="3 4">
    <name type="scientific">Knufia obscura</name>
    <dbReference type="NCBI Taxonomy" id="1635080"/>
    <lineage>
        <taxon>Eukaryota</taxon>
        <taxon>Fungi</taxon>
        <taxon>Dikarya</taxon>
        <taxon>Ascomycota</taxon>
        <taxon>Pezizomycotina</taxon>
        <taxon>Eurotiomycetes</taxon>
        <taxon>Chaetothyriomycetidae</taxon>
        <taxon>Chaetothyriales</taxon>
        <taxon>Trichomeriaceae</taxon>
        <taxon>Knufia</taxon>
    </lineage>
</organism>
<protein>
    <recommendedName>
        <fullName evidence="2">Enoyl reductase (ER) domain-containing protein</fullName>
    </recommendedName>
</protein>
<dbReference type="InterPro" id="IPR020843">
    <property type="entry name" value="ER"/>
</dbReference>
<dbReference type="SUPFAM" id="SSF50129">
    <property type="entry name" value="GroES-like"/>
    <property type="match status" value="1"/>
</dbReference>
<reference evidence="3 4" key="1">
    <citation type="journal article" date="2023" name="Res Sq">
        <title>Genomic and morphological characterization of Knufia obscura isolated from the Mars 2020 spacecraft assembly facility.</title>
        <authorList>
            <person name="Chander A.M."/>
            <person name="Teixeira M.M."/>
            <person name="Singh N.K."/>
            <person name="Williams M.P."/>
            <person name="Parker C.W."/>
            <person name="Leo P."/>
            <person name="Stajich J.E."/>
            <person name="Torok T."/>
            <person name="Tighe S."/>
            <person name="Mason C.E."/>
            <person name="Venkateswaran K."/>
        </authorList>
    </citation>
    <scope>NUCLEOTIDE SEQUENCE [LARGE SCALE GENOMIC DNA]</scope>
    <source>
        <strain evidence="3 4">CCFEE 5817</strain>
    </source>
</reference>
<feature type="compositionally biased region" description="Polar residues" evidence="1">
    <location>
        <begin position="18"/>
        <end position="28"/>
    </location>
</feature>
<gene>
    <name evidence="3" type="ORF">PMZ80_000361</name>
</gene>
<sequence>MPPSNPIPTSMRAAHFTSPPTTQISQTAPVPTIQNSGIYTFIRVLSTSLNPVDYKFASLPQPFPRLAIGSAPITPGIDFVGRAWKTTHPDLKAGDLCWGKHNGPTKHGTCADYTLHTGKDGIAKVPEGYMALLEQGRSLAELGGVGVAGMTALQALMMGDLPYNRSGGAERGGKVFINGGSGGTGTFAVQMAKHGFGCETVVASCSGSNAELVRSLGADEVVDYRSTNVVDGLKEWSRRNGGQQFDIIVDMAGMDPYVYWQAHHYLKRDGGKYVMVGAGTGIKDVVLLTKLMMWPGVLGGGKRPFQLFMLSGTTKEQWNLFGKWMVEGKLKTVIEDENRFDLADIDKAFEKLKTGRTRGKIVVKVAEDGH</sequence>
<evidence type="ECO:0000313" key="3">
    <source>
        <dbReference type="EMBL" id="KAK5946220.1"/>
    </source>
</evidence>
<dbReference type="SUPFAM" id="SSF51735">
    <property type="entry name" value="NAD(P)-binding Rossmann-fold domains"/>
    <property type="match status" value="1"/>
</dbReference>
<dbReference type="InterPro" id="IPR036291">
    <property type="entry name" value="NAD(P)-bd_dom_sf"/>
</dbReference>
<dbReference type="InterPro" id="IPR052733">
    <property type="entry name" value="Chloroplast_QOR"/>
</dbReference>
<feature type="domain" description="Enoyl reductase (ER)" evidence="2">
    <location>
        <begin position="22"/>
        <end position="363"/>
    </location>
</feature>
<dbReference type="Gene3D" id="3.90.180.10">
    <property type="entry name" value="Medium-chain alcohol dehydrogenases, catalytic domain"/>
    <property type="match status" value="1"/>
</dbReference>
<dbReference type="EMBL" id="JAVHJV010000001">
    <property type="protein sequence ID" value="KAK5946220.1"/>
    <property type="molecule type" value="Genomic_DNA"/>
</dbReference>
<dbReference type="PANTHER" id="PTHR44013:SF1">
    <property type="entry name" value="ZINC-TYPE ALCOHOL DEHYDROGENASE-LIKE PROTEIN C16A3.02C"/>
    <property type="match status" value="1"/>
</dbReference>
<dbReference type="PANTHER" id="PTHR44013">
    <property type="entry name" value="ZINC-TYPE ALCOHOL DEHYDROGENASE-LIKE PROTEIN C16A3.02C"/>
    <property type="match status" value="1"/>
</dbReference>
<dbReference type="GeneID" id="89993810"/>
<dbReference type="Proteomes" id="UP001334248">
    <property type="component" value="Unassembled WGS sequence"/>
</dbReference>
<comment type="caution">
    <text evidence="3">The sequence shown here is derived from an EMBL/GenBank/DDBJ whole genome shotgun (WGS) entry which is preliminary data.</text>
</comment>
<dbReference type="RefSeq" id="XP_064734310.1">
    <property type="nucleotide sequence ID" value="XM_064868813.1"/>
</dbReference>
<dbReference type="Pfam" id="PF13602">
    <property type="entry name" value="ADH_zinc_N_2"/>
    <property type="match status" value="1"/>
</dbReference>
<name>A0ABR0S129_9EURO</name>
<dbReference type="Gene3D" id="3.40.50.720">
    <property type="entry name" value="NAD(P)-binding Rossmann-like Domain"/>
    <property type="match status" value="1"/>
</dbReference>
<dbReference type="InterPro" id="IPR011032">
    <property type="entry name" value="GroES-like_sf"/>
</dbReference>
<accession>A0ABR0S129</accession>
<feature type="region of interest" description="Disordered" evidence="1">
    <location>
        <begin position="1"/>
        <end position="28"/>
    </location>
</feature>